<evidence type="ECO:0000259" key="1">
    <source>
        <dbReference type="Pfam" id="PF00561"/>
    </source>
</evidence>
<keyword evidence="2" id="KW-0378">Hydrolase</keyword>
<accession>A0A940Y9P9</accession>
<dbReference type="RefSeq" id="WP_051495408.1">
    <property type="nucleotide sequence ID" value="NZ_JAGQDD010000017.1"/>
</dbReference>
<protein>
    <submittedName>
        <fullName evidence="2">Alpha/beta hydrolase</fullName>
    </submittedName>
</protein>
<dbReference type="InterPro" id="IPR029058">
    <property type="entry name" value="AB_hydrolase_fold"/>
</dbReference>
<dbReference type="Gene3D" id="3.40.50.1820">
    <property type="entry name" value="alpha/beta hydrolase"/>
    <property type="match status" value="1"/>
</dbReference>
<dbReference type="Pfam" id="PF00561">
    <property type="entry name" value="Abhydrolase_1"/>
    <property type="match status" value="1"/>
</dbReference>
<organism evidence="2 3">
    <name type="scientific">Ideonella alba</name>
    <dbReference type="NCBI Taxonomy" id="2824118"/>
    <lineage>
        <taxon>Bacteria</taxon>
        <taxon>Pseudomonadati</taxon>
        <taxon>Pseudomonadota</taxon>
        <taxon>Betaproteobacteria</taxon>
        <taxon>Burkholderiales</taxon>
        <taxon>Sphaerotilaceae</taxon>
        <taxon>Ideonella</taxon>
    </lineage>
</organism>
<dbReference type="GO" id="GO:0016787">
    <property type="term" value="F:hydrolase activity"/>
    <property type="evidence" value="ECO:0007669"/>
    <property type="project" value="UniProtKB-KW"/>
</dbReference>
<dbReference type="InterPro" id="IPR000073">
    <property type="entry name" value="AB_hydrolase_1"/>
</dbReference>
<dbReference type="Proteomes" id="UP000676246">
    <property type="component" value="Unassembled WGS sequence"/>
</dbReference>
<evidence type="ECO:0000313" key="2">
    <source>
        <dbReference type="EMBL" id="MBQ0932527.1"/>
    </source>
</evidence>
<reference evidence="2 3" key="1">
    <citation type="submission" date="2021-04" db="EMBL/GenBank/DDBJ databases">
        <title>The genome sequence of Ideonella sp. 3Y2.</title>
        <authorList>
            <person name="Liu Y."/>
        </authorList>
    </citation>
    <scope>NUCLEOTIDE SEQUENCE [LARGE SCALE GENOMIC DNA]</scope>
    <source>
        <strain evidence="2 3">3Y2</strain>
    </source>
</reference>
<dbReference type="SUPFAM" id="SSF53474">
    <property type="entry name" value="alpha/beta-Hydrolases"/>
    <property type="match status" value="1"/>
</dbReference>
<dbReference type="InterPro" id="IPR050266">
    <property type="entry name" value="AB_hydrolase_sf"/>
</dbReference>
<comment type="caution">
    <text evidence="2">The sequence shown here is derived from an EMBL/GenBank/DDBJ whole genome shotgun (WGS) entry which is preliminary data.</text>
</comment>
<dbReference type="EMBL" id="JAGQDD010000017">
    <property type="protein sequence ID" value="MBQ0932527.1"/>
    <property type="molecule type" value="Genomic_DNA"/>
</dbReference>
<keyword evidence="3" id="KW-1185">Reference proteome</keyword>
<name>A0A940Y9P9_9BURK</name>
<gene>
    <name evidence="2" type="ORF">KAK03_18775</name>
</gene>
<dbReference type="AlphaFoldDB" id="A0A940Y9P9"/>
<dbReference type="PANTHER" id="PTHR43798">
    <property type="entry name" value="MONOACYLGLYCEROL LIPASE"/>
    <property type="match status" value="1"/>
</dbReference>
<feature type="domain" description="AB hydrolase-1" evidence="1">
    <location>
        <begin position="29"/>
        <end position="127"/>
    </location>
</feature>
<evidence type="ECO:0000313" key="3">
    <source>
        <dbReference type="Proteomes" id="UP000676246"/>
    </source>
</evidence>
<proteinExistence type="predicted"/>
<sequence length="303" mass="33655">MSVSAVLGERRIVQVPEGPIEYRVTGTGPTIVFLHGIIANGDVWRGVVEDLARDHCCITPDWPLGAHALKMRDGTDFSLPGVAQMVDRFLAAANLDSVVLVANDTGGAVAQHVVADHAQRIAALVLTPCDAFDNFVPLPIRHLRLLGRTSWGLWVLAQTLRWRWVQRLPIAFGLLTERAIPDDIMRSYTAPLRDRPGTRSDFAALVRAIDPMYTVEVATRLPGFPKPVLLAWARERRRFFPLEHAHRLAGLFPDATVEVIDDSGPFVTEDQPAAVARAIRHFVTTRVEPHDMPRQPLSKQTEI</sequence>